<evidence type="ECO:0000256" key="1">
    <source>
        <dbReference type="SAM" id="Phobius"/>
    </source>
</evidence>
<feature type="transmembrane region" description="Helical" evidence="1">
    <location>
        <begin position="228"/>
        <end position="246"/>
    </location>
</feature>
<accession>A0A1W2DGC7</accession>
<dbReference type="EMBL" id="FWXV01000002">
    <property type="protein sequence ID" value="SMC96533.1"/>
    <property type="molecule type" value="Genomic_DNA"/>
</dbReference>
<reference evidence="2 3" key="1">
    <citation type="submission" date="2017-04" db="EMBL/GenBank/DDBJ databases">
        <authorList>
            <person name="Afonso C.L."/>
            <person name="Miller P.J."/>
            <person name="Scott M.A."/>
            <person name="Spackman E."/>
            <person name="Goraichik I."/>
            <person name="Dimitrov K.M."/>
            <person name="Suarez D.L."/>
            <person name="Swayne D.E."/>
        </authorList>
    </citation>
    <scope>NUCLEOTIDE SEQUENCE [LARGE SCALE GENOMIC DNA]</scope>
    <source>
        <strain evidence="2 3">DSM 43828</strain>
    </source>
</reference>
<dbReference type="Proteomes" id="UP000192674">
    <property type="component" value="Unassembled WGS sequence"/>
</dbReference>
<keyword evidence="1" id="KW-0472">Membrane</keyword>
<name>A0A1W2DGC7_KIBAR</name>
<dbReference type="RefSeq" id="WP_084427264.1">
    <property type="nucleotide sequence ID" value="NZ_FWXV01000002.1"/>
</dbReference>
<keyword evidence="1" id="KW-0812">Transmembrane</keyword>
<evidence type="ECO:0000313" key="2">
    <source>
        <dbReference type="EMBL" id="SMC96533.1"/>
    </source>
</evidence>
<feature type="transmembrane region" description="Helical" evidence="1">
    <location>
        <begin position="201"/>
        <end position="222"/>
    </location>
</feature>
<proteinExistence type="predicted"/>
<dbReference type="AlphaFoldDB" id="A0A1W2DGC7"/>
<keyword evidence="1" id="KW-1133">Transmembrane helix</keyword>
<evidence type="ECO:0000313" key="3">
    <source>
        <dbReference type="Proteomes" id="UP000192674"/>
    </source>
</evidence>
<sequence length="275" mass="30493">MINARLLIWCAAPIHEVRAVLHRYGMRSVLVEVESGTVVVPRDQMSLSVATQWGYKVTRKTHKAAVVFAWDDQAMLILPVAAVAFGWSWGDDKAAMNVMAQLADYGRARKASMALLNAVLPSRQAPDKQARAAKRIAEAMGVDEATVRPRVQQYEHRLPPEQLLDELGKGDVATVVRAVDAGHFDGWRAGRNKVIEWKRRYNSALLIAVALGGIVGFTVALMLPFLGVGPILLGPAFGILVLNIFWQWTRYRIRQLPIDEVLPIVQLPSDNQSAR</sequence>
<protein>
    <submittedName>
        <fullName evidence="2">Uncharacterized protein</fullName>
    </submittedName>
</protein>
<organism evidence="2 3">
    <name type="scientific">Kibdelosporangium aridum</name>
    <dbReference type="NCBI Taxonomy" id="2030"/>
    <lineage>
        <taxon>Bacteria</taxon>
        <taxon>Bacillati</taxon>
        <taxon>Actinomycetota</taxon>
        <taxon>Actinomycetes</taxon>
        <taxon>Pseudonocardiales</taxon>
        <taxon>Pseudonocardiaceae</taxon>
        <taxon>Kibdelosporangium</taxon>
    </lineage>
</organism>
<dbReference type="OrthoDB" id="3693172at2"/>
<gene>
    <name evidence="2" type="ORF">SAMN05661093_03312</name>
</gene>
<keyword evidence="3" id="KW-1185">Reference proteome</keyword>